<dbReference type="GO" id="GO:0030288">
    <property type="term" value="C:outer membrane-bounded periplasmic space"/>
    <property type="evidence" value="ECO:0007669"/>
    <property type="project" value="UniProtKB-ARBA"/>
</dbReference>
<dbReference type="GO" id="GO:0043190">
    <property type="term" value="C:ATP-binding cassette (ABC) transporter complex"/>
    <property type="evidence" value="ECO:0007669"/>
    <property type="project" value="InterPro"/>
</dbReference>
<dbReference type="EMBL" id="PYGB01000007">
    <property type="protein sequence ID" value="PSK85794.1"/>
    <property type="molecule type" value="Genomic_DNA"/>
</dbReference>
<dbReference type="CDD" id="cd00995">
    <property type="entry name" value="PBP2_NikA_DppA_OppA_like"/>
    <property type="match status" value="1"/>
</dbReference>
<dbReference type="Gene3D" id="3.90.76.10">
    <property type="entry name" value="Dipeptide-binding Protein, Domain 1"/>
    <property type="match status" value="1"/>
</dbReference>
<feature type="signal peptide" evidence="5">
    <location>
        <begin position="1"/>
        <end position="26"/>
    </location>
</feature>
<evidence type="ECO:0000313" key="7">
    <source>
        <dbReference type="EMBL" id="PSK85794.1"/>
    </source>
</evidence>
<evidence type="ECO:0000313" key="10">
    <source>
        <dbReference type="Proteomes" id="UP000240624"/>
    </source>
</evidence>
<proteinExistence type="inferred from homology"/>
<dbReference type="Pfam" id="PF00496">
    <property type="entry name" value="SBP_bac_5"/>
    <property type="match status" value="1"/>
</dbReference>
<dbReference type="InterPro" id="IPR030678">
    <property type="entry name" value="Peptide/Ni-bd"/>
</dbReference>
<evidence type="ECO:0000256" key="1">
    <source>
        <dbReference type="ARBA" id="ARBA00004418"/>
    </source>
</evidence>
<dbReference type="GO" id="GO:0015833">
    <property type="term" value="P:peptide transport"/>
    <property type="evidence" value="ECO:0007669"/>
    <property type="project" value="TreeGrafter"/>
</dbReference>
<dbReference type="PANTHER" id="PTHR30290">
    <property type="entry name" value="PERIPLASMIC BINDING COMPONENT OF ABC TRANSPORTER"/>
    <property type="match status" value="1"/>
</dbReference>
<organism evidence="8 9">
    <name type="scientific">Limimaricola soesokkakensis</name>
    <dbReference type="NCBI Taxonomy" id="1343159"/>
    <lineage>
        <taxon>Bacteria</taxon>
        <taxon>Pseudomonadati</taxon>
        <taxon>Pseudomonadota</taxon>
        <taxon>Alphaproteobacteria</taxon>
        <taxon>Rhodobacterales</taxon>
        <taxon>Paracoccaceae</taxon>
        <taxon>Limimaricola</taxon>
    </lineage>
</organism>
<dbReference type="SUPFAM" id="SSF53850">
    <property type="entry name" value="Periplasmic binding protein-like II"/>
    <property type="match status" value="1"/>
</dbReference>
<dbReference type="EMBL" id="FWFY01000008">
    <property type="protein sequence ID" value="SLN57032.1"/>
    <property type="molecule type" value="Genomic_DNA"/>
</dbReference>
<dbReference type="Gene3D" id="3.40.190.10">
    <property type="entry name" value="Periplasmic binding protein-like II"/>
    <property type="match status" value="1"/>
</dbReference>
<dbReference type="OrthoDB" id="9803988at2"/>
<dbReference type="Gene3D" id="3.10.105.10">
    <property type="entry name" value="Dipeptide-binding Protein, Domain 3"/>
    <property type="match status" value="1"/>
</dbReference>
<evidence type="ECO:0000256" key="5">
    <source>
        <dbReference type="SAM" id="SignalP"/>
    </source>
</evidence>
<dbReference type="PANTHER" id="PTHR30290:SF9">
    <property type="entry name" value="OLIGOPEPTIDE-BINDING PROTEIN APPA"/>
    <property type="match status" value="1"/>
</dbReference>
<keyword evidence="4 5" id="KW-0732">Signal</keyword>
<gene>
    <name evidence="8" type="primary">gsiB_3</name>
    <name evidence="7" type="ORF">CLV79_10724</name>
    <name evidence="8" type="ORF">LOS8367_02716</name>
</gene>
<dbReference type="AlphaFoldDB" id="A0A1X6ZNU6"/>
<dbReference type="Proteomes" id="UP000240624">
    <property type="component" value="Unassembled WGS sequence"/>
</dbReference>
<reference evidence="7 10" key="2">
    <citation type="submission" date="2018-03" db="EMBL/GenBank/DDBJ databases">
        <title>Genomic Encyclopedia of Archaeal and Bacterial Type Strains, Phase II (KMG-II): from individual species to whole genera.</title>
        <authorList>
            <person name="Goeker M."/>
        </authorList>
    </citation>
    <scope>NUCLEOTIDE SEQUENCE [LARGE SCALE GENOMIC DNA]</scope>
    <source>
        <strain evidence="7 10">DSM 29956</strain>
    </source>
</reference>
<evidence type="ECO:0000256" key="2">
    <source>
        <dbReference type="ARBA" id="ARBA00005695"/>
    </source>
</evidence>
<evidence type="ECO:0000256" key="4">
    <source>
        <dbReference type="ARBA" id="ARBA00022729"/>
    </source>
</evidence>
<feature type="chain" id="PRO_5044568304" evidence="5">
    <location>
        <begin position="27"/>
        <end position="507"/>
    </location>
</feature>
<evidence type="ECO:0000313" key="9">
    <source>
        <dbReference type="Proteomes" id="UP000193495"/>
    </source>
</evidence>
<keyword evidence="10" id="KW-1185">Reference proteome</keyword>
<comment type="subcellular location">
    <subcellularLocation>
        <location evidence="1">Periplasm</location>
    </subcellularLocation>
</comment>
<dbReference type="Proteomes" id="UP000193495">
    <property type="component" value="Unassembled WGS sequence"/>
</dbReference>
<feature type="domain" description="Solute-binding protein family 5" evidence="6">
    <location>
        <begin position="71"/>
        <end position="428"/>
    </location>
</feature>
<protein>
    <submittedName>
        <fullName evidence="8">Glutathione-binding protein GsiB</fullName>
    </submittedName>
    <submittedName>
        <fullName evidence="7">Peptide/nickel transport system substrate-binding protein</fullName>
    </submittedName>
</protein>
<dbReference type="GO" id="GO:1904680">
    <property type="term" value="F:peptide transmembrane transporter activity"/>
    <property type="evidence" value="ECO:0007669"/>
    <property type="project" value="TreeGrafter"/>
</dbReference>
<sequence>MTDLKSRLLIAALAATTALTAAPALAEGTLTVAQRQDPANWDPVDTFLVAWGSVASNIYDGLVRRDENLDLQPGLAESWEVLDEGMRIRFQLREGVQFHNGEPFDAEAVKYTFDRLLGEVGGAGPQQSNYTTIDRVEIVDETTVDFHMAQPDPVILTKLSGYGAMIVPPQYIEENGEEHFDMNPVGTGPFKFASYEQGAQIELEANADYFEGAPELDGLVFRFIREDATRLAELQSGGVDLVTDVAFSAVPTIEAADNAGIVAVAGPSIYSLALRTKDAVTEDVRVRRALNMAVDKQALIDAFLAGRGSPIASLQGELSFGHDPELEGYPFDPQQAMALLEEAGVAPGTEMTIDYRAGNSTFNEVAQALTGFFAAVGLNVGLNPVEDGVFLNEIVPQGRTNEMYQFSWGGWTFDFDNTAYLTYHEGEKWNPYGTSEEMNALLDEQRQSPDQELREDILQKVAALAHEEAYHIPLYNEETVYAVADRVEGFVPAPDKRLRLTEVSVAE</sequence>
<comment type="similarity">
    <text evidence="2">Belongs to the bacterial solute-binding protein 5 family.</text>
</comment>
<evidence type="ECO:0000256" key="3">
    <source>
        <dbReference type="ARBA" id="ARBA00022448"/>
    </source>
</evidence>
<keyword evidence="3" id="KW-0813">Transport</keyword>
<name>A0A1X6ZNU6_9RHOB</name>
<dbReference type="PIRSF" id="PIRSF002741">
    <property type="entry name" value="MppA"/>
    <property type="match status" value="1"/>
</dbReference>
<dbReference type="InterPro" id="IPR039424">
    <property type="entry name" value="SBP_5"/>
</dbReference>
<dbReference type="InterPro" id="IPR000914">
    <property type="entry name" value="SBP_5_dom"/>
</dbReference>
<reference evidence="8 9" key="1">
    <citation type="submission" date="2017-03" db="EMBL/GenBank/DDBJ databases">
        <authorList>
            <person name="Afonso C.L."/>
            <person name="Miller P.J."/>
            <person name="Scott M.A."/>
            <person name="Spackman E."/>
            <person name="Goraichik I."/>
            <person name="Dimitrov K.M."/>
            <person name="Suarez D.L."/>
            <person name="Swayne D.E."/>
        </authorList>
    </citation>
    <scope>NUCLEOTIDE SEQUENCE [LARGE SCALE GENOMIC DNA]</scope>
    <source>
        <strain evidence="8 9">CECT 8367</strain>
    </source>
</reference>
<dbReference type="RefSeq" id="WP_085897031.1">
    <property type="nucleotide sequence ID" value="NZ_FWFY01000008.1"/>
</dbReference>
<evidence type="ECO:0000259" key="6">
    <source>
        <dbReference type="Pfam" id="PF00496"/>
    </source>
</evidence>
<evidence type="ECO:0000313" key="8">
    <source>
        <dbReference type="EMBL" id="SLN57032.1"/>
    </source>
</evidence>
<accession>A0A1X6ZNU6</accession>